<gene>
    <name evidence="1" type="ORF">B0I18_10450</name>
</gene>
<accession>A0A2P8D423</accession>
<reference evidence="1 2" key="1">
    <citation type="submission" date="2018-03" db="EMBL/GenBank/DDBJ databases">
        <title>Genomic Encyclopedia of Type Strains, Phase III (KMG-III): the genomes of soil and plant-associated and newly described type strains.</title>
        <authorList>
            <person name="Whitman W."/>
        </authorList>
    </citation>
    <scope>NUCLEOTIDE SEQUENCE [LARGE SCALE GENOMIC DNA]</scope>
    <source>
        <strain evidence="1 2">CGMCC 1.12700</strain>
    </source>
</reference>
<evidence type="ECO:0000313" key="2">
    <source>
        <dbReference type="Proteomes" id="UP000240572"/>
    </source>
</evidence>
<dbReference type="Proteomes" id="UP000240572">
    <property type="component" value="Unassembled WGS sequence"/>
</dbReference>
<sequence length="317" mass="35463">MITTARETKGQQDQRLRYRPSLLKHRYGMLIRYFEGEAETLKLHYGISLSGVGDAAGGLAAVTIDREQIYINNQAPQLLAEQMADAMGKCLFPVKVQVHANGSMGAVLNDAEIQARWRKAKPAMEQYYKGDVADSVFNLMEAQLSSERYITGSLKKDLFFALYFQGMYDHRLTGAGSRTELHFPFTAFGTPVGFAVTASPEEAANGKIGIQLKGACKDDRSFRDIINKKILASDPGGSKVRGNIDLVYKFYPETHIIYSIVGFVQLSDGQQSRSIAIELFHQPGNNTEARAQRKPQQNIIEEEQVVTRKPFWALFKK</sequence>
<dbReference type="RefSeq" id="WP_106523038.1">
    <property type="nucleotide sequence ID" value="NZ_PYGD01000004.1"/>
</dbReference>
<evidence type="ECO:0000313" key="1">
    <source>
        <dbReference type="EMBL" id="PSK91956.1"/>
    </source>
</evidence>
<comment type="caution">
    <text evidence="1">The sequence shown here is derived from an EMBL/GenBank/DDBJ whole genome shotgun (WGS) entry which is preliminary data.</text>
</comment>
<protein>
    <submittedName>
        <fullName evidence="1">Uncharacterized protein</fullName>
    </submittedName>
</protein>
<organism evidence="1 2">
    <name type="scientific">Taibaiella chishuiensis</name>
    <dbReference type="NCBI Taxonomy" id="1434707"/>
    <lineage>
        <taxon>Bacteria</taxon>
        <taxon>Pseudomonadati</taxon>
        <taxon>Bacteroidota</taxon>
        <taxon>Chitinophagia</taxon>
        <taxon>Chitinophagales</taxon>
        <taxon>Chitinophagaceae</taxon>
        <taxon>Taibaiella</taxon>
    </lineage>
</organism>
<name>A0A2P8D423_9BACT</name>
<proteinExistence type="predicted"/>
<dbReference type="OrthoDB" id="1014182at2"/>
<dbReference type="EMBL" id="PYGD01000004">
    <property type="protein sequence ID" value="PSK91956.1"/>
    <property type="molecule type" value="Genomic_DNA"/>
</dbReference>
<dbReference type="AlphaFoldDB" id="A0A2P8D423"/>
<keyword evidence="2" id="KW-1185">Reference proteome</keyword>